<feature type="compositionally biased region" description="Polar residues" evidence="1">
    <location>
        <begin position="1"/>
        <end position="11"/>
    </location>
</feature>
<protein>
    <submittedName>
        <fullName evidence="2">Uncharacterized protein</fullName>
    </submittedName>
</protein>
<proteinExistence type="predicted"/>
<name>A0ABV7WNB7_9GAMM</name>
<dbReference type="RefSeq" id="WP_290281013.1">
    <property type="nucleotide sequence ID" value="NZ_JAUFQI010000001.1"/>
</dbReference>
<accession>A0ABV7WNB7</accession>
<gene>
    <name evidence="2" type="ORF">ACFOND_01460</name>
</gene>
<feature type="compositionally biased region" description="Basic and acidic residues" evidence="1">
    <location>
        <begin position="25"/>
        <end position="34"/>
    </location>
</feature>
<organism evidence="2 3">
    <name type="scientific">Reinekea marina</name>
    <dbReference type="NCBI Taxonomy" id="1310421"/>
    <lineage>
        <taxon>Bacteria</taxon>
        <taxon>Pseudomonadati</taxon>
        <taxon>Pseudomonadota</taxon>
        <taxon>Gammaproteobacteria</taxon>
        <taxon>Oceanospirillales</taxon>
        <taxon>Saccharospirillaceae</taxon>
        <taxon>Reinekea</taxon>
    </lineage>
</organism>
<evidence type="ECO:0000313" key="2">
    <source>
        <dbReference type="EMBL" id="MFC3700291.1"/>
    </source>
</evidence>
<evidence type="ECO:0000313" key="3">
    <source>
        <dbReference type="Proteomes" id="UP001595710"/>
    </source>
</evidence>
<keyword evidence="3" id="KW-1185">Reference proteome</keyword>
<dbReference type="EMBL" id="JBHRYN010000003">
    <property type="protein sequence ID" value="MFC3700291.1"/>
    <property type="molecule type" value="Genomic_DNA"/>
</dbReference>
<reference evidence="3" key="1">
    <citation type="journal article" date="2019" name="Int. J. Syst. Evol. Microbiol.">
        <title>The Global Catalogue of Microorganisms (GCM) 10K type strain sequencing project: providing services to taxonomists for standard genome sequencing and annotation.</title>
        <authorList>
            <consortium name="The Broad Institute Genomics Platform"/>
            <consortium name="The Broad Institute Genome Sequencing Center for Infectious Disease"/>
            <person name="Wu L."/>
            <person name="Ma J."/>
        </authorList>
    </citation>
    <scope>NUCLEOTIDE SEQUENCE [LARGE SCALE GENOMIC DNA]</scope>
    <source>
        <strain evidence="3">CECT 8288</strain>
    </source>
</reference>
<evidence type="ECO:0000256" key="1">
    <source>
        <dbReference type="SAM" id="MobiDB-lite"/>
    </source>
</evidence>
<dbReference type="Proteomes" id="UP001595710">
    <property type="component" value="Unassembled WGS sequence"/>
</dbReference>
<feature type="region of interest" description="Disordered" evidence="1">
    <location>
        <begin position="1"/>
        <end position="44"/>
    </location>
</feature>
<comment type="caution">
    <text evidence="2">The sequence shown here is derived from an EMBL/GenBank/DDBJ whole genome shotgun (WGS) entry which is preliminary data.</text>
</comment>
<sequence>MDISTTAVQSYQRHEQPASLAQKAEQTHAPREAASDDPSSADLSVSISDQRTVYQWIANTFNQQLDTTASIRPVTQSLFDYGIIGVEEQKTVNGLSAQNESISILKAIEGRLPSTDSFHERSTLNTLYRVFSTLDAARMSQ</sequence>